<sequence length="178" mass="20456">MKFEFYALIVFFTTLVIFLVTTHIETRPRVEEVLPSPLVFTSNPFSEHVFTMVNQMNKQLLLLEYNIRTPAEFRDVRELEDLYNVIDDPRAAKNLSKRILVTWWGNALVGACFSVKHITVCWRPTVEITTETNGTSDFGSALLSALSGTSERCRIGNWDVEIAKLIAERYAVLLRMKH</sequence>
<keyword evidence="1" id="KW-0472">Membrane</keyword>
<comment type="caution">
    <text evidence="2">The sequence shown here is derived from an EMBL/GenBank/DDBJ whole genome shotgun (WGS) entry which is preliminary data.</text>
</comment>
<dbReference type="STRING" id="1008305.A4H02_02165"/>
<keyword evidence="1" id="KW-0812">Transmembrane</keyword>
<evidence type="ECO:0000313" key="3">
    <source>
        <dbReference type="Proteomes" id="UP000094570"/>
    </source>
</evidence>
<evidence type="ECO:0000256" key="1">
    <source>
        <dbReference type="SAM" id="Phobius"/>
    </source>
</evidence>
<name>A0A1E3G494_9BACT</name>
<reference evidence="3" key="1">
    <citation type="submission" date="2016-04" db="EMBL/GenBank/DDBJ databases">
        <title>The genome sequence project of a novel Fervidobacterium isolate from a hot spring in Thailand.</title>
        <authorList>
            <person name="Gonzalez J.M."/>
            <person name="Cuecas A."/>
            <person name="Kanoksilapatham W."/>
        </authorList>
    </citation>
    <scope>NUCLEOTIDE SEQUENCE [LARGE SCALE GENOMIC DNA]</scope>
    <source>
        <strain evidence="3">FC2004</strain>
    </source>
</reference>
<gene>
    <name evidence="2" type="ORF">A4H02_02165</name>
</gene>
<accession>A0A1E3G494</accession>
<keyword evidence="3" id="KW-1185">Reference proteome</keyword>
<dbReference type="EMBL" id="LWAF01000002">
    <property type="protein sequence ID" value="ODN31096.1"/>
    <property type="molecule type" value="Genomic_DNA"/>
</dbReference>
<dbReference type="RefSeq" id="WP_069292520.1">
    <property type="nucleotide sequence ID" value="NZ_CP140110.1"/>
</dbReference>
<keyword evidence="1" id="KW-1133">Transmembrane helix</keyword>
<dbReference type="AlphaFoldDB" id="A0A1E3G494"/>
<proteinExistence type="predicted"/>
<feature type="transmembrane region" description="Helical" evidence="1">
    <location>
        <begin position="6"/>
        <end position="24"/>
    </location>
</feature>
<evidence type="ECO:0000313" key="2">
    <source>
        <dbReference type="EMBL" id="ODN31096.1"/>
    </source>
</evidence>
<protein>
    <submittedName>
        <fullName evidence="2">Uncharacterized protein</fullName>
    </submittedName>
</protein>
<dbReference type="Proteomes" id="UP000094570">
    <property type="component" value="Unassembled WGS sequence"/>
</dbReference>
<dbReference type="OrthoDB" id="44880at2"/>
<organism evidence="2 3">
    <name type="scientific">Fervidobacterium thailandense</name>
    <dbReference type="NCBI Taxonomy" id="1008305"/>
    <lineage>
        <taxon>Bacteria</taxon>
        <taxon>Thermotogati</taxon>
        <taxon>Thermotogota</taxon>
        <taxon>Thermotogae</taxon>
        <taxon>Thermotogales</taxon>
        <taxon>Fervidobacteriaceae</taxon>
        <taxon>Fervidobacterium</taxon>
    </lineage>
</organism>